<keyword evidence="1" id="KW-0805">Transcription regulation</keyword>
<evidence type="ECO:0000256" key="4">
    <source>
        <dbReference type="ARBA" id="ARBA00023242"/>
    </source>
</evidence>
<feature type="compositionally biased region" description="Polar residues" evidence="5">
    <location>
        <begin position="52"/>
        <end position="63"/>
    </location>
</feature>
<dbReference type="EMBL" id="HBIS01008431">
    <property type="protein sequence ID" value="CAE0613266.1"/>
    <property type="molecule type" value="Transcribed_RNA"/>
</dbReference>
<name>A0A7S3UG87_9CHLO</name>
<protein>
    <recommendedName>
        <fullName evidence="7">TF-B3 domain-containing protein</fullName>
    </recommendedName>
</protein>
<keyword evidence="2" id="KW-0238">DNA-binding</keyword>
<reference evidence="6" key="1">
    <citation type="submission" date="2021-01" db="EMBL/GenBank/DDBJ databases">
        <authorList>
            <person name="Corre E."/>
            <person name="Pelletier E."/>
            <person name="Niang G."/>
            <person name="Scheremetjew M."/>
            <person name="Finn R."/>
            <person name="Kale V."/>
            <person name="Holt S."/>
            <person name="Cochrane G."/>
            <person name="Meng A."/>
            <person name="Brown T."/>
            <person name="Cohen L."/>
        </authorList>
    </citation>
    <scope>NUCLEOTIDE SEQUENCE</scope>
    <source>
        <strain evidence="6">CCMP1897</strain>
    </source>
</reference>
<organism evidence="6">
    <name type="scientific">Picocystis salinarum</name>
    <dbReference type="NCBI Taxonomy" id="88271"/>
    <lineage>
        <taxon>Eukaryota</taxon>
        <taxon>Viridiplantae</taxon>
        <taxon>Chlorophyta</taxon>
        <taxon>Picocystophyceae</taxon>
        <taxon>Picocystales</taxon>
        <taxon>Picocystaceae</taxon>
        <taxon>Picocystis</taxon>
    </lineage>
</organism>
<evidence type="ECO:0000256" key="5">
    <source>
        <dbReference type="SAM" id="MobiDB-lite"/>
    </source>
</evidence>
<gene>
    <name evidence="6" type="ORF">PSAL00342_LOCUS7165</name>
</gene>
<accession>A0A7S3UG87</accession>
<dbReference type="InterPro" id="IPR044800">
    <property type="entry name" value="LEC2-like"/>
</dbReference>
<dbReference type="PANTHER" id="PTHR31140:SF139">
    <property type="entry name" value="B3 DOMAIN-CONTAINING PROTEIN OS02G0455900-RELATED"/>
    <property type="match status" value="1"/>
</dbReference>
<sequence>MGAAMERCDMAAGVNKDEAKPNDTPETLDLGLMPYAGEKRKRTDDDAGPSEVRTTVQPQQDVQTNDEEDSKVDGLQFLFSKQLSHSDSVRLAGRLVVPKYEAETLLPQLTPEQPVQYISAKGSSGTPIRLRYRRFDTSGCILYIVTGLRDYYTEVDICKGDIMEFYKGEDVDLVLHVQKWHPGMPMARGRGGRRGRRTKQEMRNEESYVDSLRRSGVKYTDWNGTLIEERTAPPRGVEIARIDLMWRLQKMVESPLWDAYWTRMRELAEVDGMPAWLPAALEQIESSNS</sequence>
<dbReference type="AlphaFoldDB" id="A0A7S3UG87"/>
<evidence type="ECO:0008006" key="7">
    <source>
        <dbReference type="Google" id="ProtNLM"/>
    </source>
</evidence>
<evidence type="ECO:0000256" key="3">
    <source>
        <dbReference type="ARBA" id="ARBA00023163"/>
    </source>
</evidence>
<dbReference type="GO" id="GO:0003700">
    <property type="term" value="F:DNA-binding transcription factor activity"/>
    <property type="evidence" value="ECO:0007669"/>
    <property type="project" value="InterPro"/>
</dbReference>
<dbReference type="SUPFAM" id="SSF101936">
    <property type="entry name" value="DNA-binding pseudobarrel domain"/>
    <property type="match status" value="1"/>
</dbReference>
<dbReference type="GO" id="GO:0003677">
    <property type="term" value="F:DNA binding"/>
    <property type="evidence" value="ECO:0007669"/>
    <property type="project" value="UniProtKB-KW"/>
</dbReference>
<keyword evidence="3" id="KW-0804">Transcription</keyword>
<dbReference type="Gene3D" id="2.40.330.10">
    <property type="entry name" value="DNA-binding pseudobarrel domain"/>
    <property type="match status" value="1"/>
</dbReference>
<evidence type="ECO:0000256" key="1">
    <source>
        <dbReference type="ARBA" id="ARBA00023015"/>
    </source>
</evidence>
<dbReference type="InterPro" id="IPR015300">
    <property type="entry name" value="DNA-bd_pseudobarrel_sf"/>
</dbReference>
<proteinExistence type="predicted"/>
<dbReference type="PANTHER" id="PTHR31140">
    <property type="entry name" value="B3 DOMAIN-CONTAINING TRANSCRIPTION FACTOR ABI3"/>
    <property type="match status" value="1"/>
</dbReference>
<evidence type="ECO:0000256" key="2">
    <source>
        <dbReference type="ARBA" id="ARBA00023125"/>
    </source>
</evidence>
<feature type="region of interest" description="Disordered" evidence="5">
    <location>
        <begin position="1"/>
        <end position="69"/>
    </location>
</feature>
<evidence type="ECO:0000313" key="6">
    <source>
        <dbReference type="EMBL" id="CAE0613266.1"/>
    </source>
</evidence>
<keyword evidence="4" id="KW-0539">Nucleus</keyword>